<evidence type="ECO:0000313" key="2">
    <source>
        <dbReference type="EMBL" id="MBB6054688.1"/>
    </source>
</evidence>
<dbReference type="EMBL" id="JACHGR010000002">
    <property type="protein sequence ID" value="MBB6054688.1"/>
    <property type="molecule type" value="Genomic_DNA"/>
</dbReference>
<evidence type="ECO:0000259" key="1">
    <source>
        <dbReference type="Pfam" id="PF07045"/>
    </source>
</evidence>
<dbReference type="SUPFAM" id="SSF54909">
    <property type="entry name" value="Dimeric alpha+beta barrel"/>
    <property type="match status" value="1"/>
</dbReference>
<evidence type="ECO:0000313" key="3">
    <source>
        <dbReference type="Proteomes" id="UP000585721"/>
    </source>
</evidence>
<dbReference type="InterPro" id="IPR010753">
    <property type="entry name" value="DUF1330"/>
</dbReference>
<dbReference type="PANTHER" id="PTHR41521:SF4">
    <property type="entry name" value="BLR0684 PROTEIN"/>
    <property type="match status" value="1"/>
</dbReference>
<dbReference type="PANTHER" id="PTHR41521">
    <property type="match status" value="1"/>
</dbReference>
<organism evidence="2 3">
    <name type="scientific">Tolumonas osonensis</name>
    <dbReference type="NCBI Taxonomy" id="675874"/>
    <lineage>
        <taxon>Bacteria</taxon>
        <taxon>Pseudomonadati</taxon>
        <taxon>Pseudomonadota</taxon>
        <taxon>Gammaproteobacteria</taxon>
        <taxon>Aeromonadales</taxon>
        <taxon>Aeromonadaceae</taxon>
        <taxon>Tolumonas</taxon>
    </lineage>
</organism>
<gene>
    <name evidence="2" type="ORF">HNR75_000560</name>
</gene>
<dbReference type="Pfam" id="PF07045">
    <property type="entry name" value="DUF1330"/>
    <property type="match status" value="1"/>
</dbReference>
<dbReference type="AlphaFoldDB" id="A0A841G701"/>
<dbReference type="Gene3D" id="3.30.70.100">
    <property type="match status" value="1"/>
</dbReference>
<name>A0A841G701_9GAMM</name>
<sequence length="99" mass="10892">MTKPAYFIIDVKIHNPEGMKPYAEKVAETYKAFGGKRIVYGAKAEALEGTVPEGQIVILQFDSIEKAKAWHDSPEYQAIIDYRLAASEGNAYLVEGIAG</sequence>
<accession>A0A841G701</accession>
<proteinExistence type="predicted"/>
<protein>
    <submittedName>
        <fullName evidence="2">Uncharacterized protein (DUF1330 family)</fullName>
    </submittedName>
</protein>
<dbReference type="RefSeq" id="WP_188025501.1">
    <property type="nucleotide sequence ID" value="NZ_JACHGR010000002.1"/>
</dbReference>
<comment type="caution">
    <text evidence="2">The sequence shown here is derived from an EMBL/GenBank/DDBJ whole genome shotgun (WGS) entry which is preliminary data.</text>
</comment>
<dbReference type="InterPro" id="IPR011008">
    <property type="entry name" value="Dimeric_a/b-barrel"/>
</dbReference>
<dbReference type="Proteomes" id="UP000585721">
    <property type="component" value="Unassembled WGS sequence"/>
</dbReference>
<reference evidence="2 3" key="1">
    <citation type="submission" date="2020-08" db="EMBL/GenBank/DDBJ databases">
        <title>Genomic Encyclopedia of Type Strains, Phase IV (KMG-IV): sequencing the most valuable type-strain genomes for metagenomic binning, comparative biology and taxonomic classification.</title>
        <authorList>
            <person name="Goeker M."/>
        </authorList>
    </citation>
    <scope>NUCLEOTIDE SEQUENCE [LARGE SCALE GENOMIC DNA]</scope>
    <source>
        <strain evidence="2 3">DSM 22975</strain>
    </source>
</reference>
<keyword evidence="3" id="KW-1185">Reference proteome</keyword>
<feature type="domain" description="DUF1330" evidence="1">
    <location>
        <begin position="4"/>
        <end position="97"/>
    </location>
</feature>